<evidence type="ECO:0000256" key="1">
    <source>
        <dbReference type="SAM" id="MobiDB-lite"/>
    </source>
</evidence>
<accession>A0A0F9P4S3</accession>
<feature type="region of interest" description="Disordered" evidence="1">
    <location>
        <begin position="65"/>
        <end position="88"/>
    </location>
</feature>
<name>A0A0F9P4S3_9ZZZZ</name>
<dbReference type="AlphaFoldDB" id="A0A0F9P4S3"/>
<sequence length="88" mass="10552">MPKLPHRLRIPKAGDYTLDLIKRRPDLFLDIDDDVDFPPPRWWKPSEVRQWLLWKRGKGHWRFHPHASSNMASRSQKRALRSARNTLS</sequence>
<protein>
    <submittedName>
        <fullName evidence="2">Uncharacterized protein</fullName>
    </submittedName>
</protein>
<evidence type="ECO:0000313" key="2">
    <source>
        <dbReference type="EMBL" id="KKM88462.1"/>
    </source>
</evidence>
<comment type="caution">
    <text evidence="2">The sequence shown here is derived from an EMBL/GenBank/DDBJ whole genome shotgun (WGS) entry which is preliminary data.</text>
</comment>
<dbReference type="EMBL" id="LAZR01006955">
    <property type="protein sequence ID" value="KKM88462.1"/>
    <property type="molecule type" value="Genomic_DNA"/>
</dbReference>
<gene>
    <name evidence="2" type="ORF">LCGC14_1258370</name>
</gene>
<proteinExistence type="predicted"/>
<organism evidence="2">
    <name type="scientific">marine sediment metagenome</name>
    <dbReference type="NCBI Taxonomy" id="412755"/>
    <lineage>
        <taxon>unclassified sequences</taxon>
        <taxon>metagenomes</taxon>
        <taxon>ecological metagenomes</taxon>
    </lineage>
</organism>
<reference evidence="2" key="1">
    <citation type="journal article" date="2015" name="Nature">
        <title>Complex archaea that bridge the gap between prokaryotes and eukaryotes.</title>
        <authorList>
            <person name="Spang A."/>
            <person name="Saw J.H."/>
            <person name="Jorgensen S.L."/>
            <person name="Zaremba-Niedzwiedzka K."/>
            <person name="Martijn J."/>
            <person name="Lind A.E."/>
            <person name="van Eijk R."/>
            <person name="Schleper C."/>
            <person name="Guy L."/>
            <person name="Ettema T.J."/>
        </authorList>
    </citation>
    <scope>NUCLEOTIDE SEQUENCE</scope>
</reference>